<proteinExistence type="inferred from homology"/>
<gene>
    <name evidence="2" type="ORF">SAMN02910280_2243</name>
</gene>
<evidence type="ECO:0000313" key="2">
    <source>
        <dbReference type="EMBL" id="SFW38448.1"/>
    </source>
</evidence>
<dbReference type="RefSeq" id="WP_028514133.1">
    <property type="nucleotide sequence ID" value="NZ_CACVNT010000013.1"/>
</dbReference>
<dbReference type="EMBL" id="FPIP01000005">
    <property type="protein sequence ID" value="SFW38448.1"/>
    <property type="molecule type" value="Genomic_DNA"/>
</dbReference>
<dbReference type="InterPro" id="IPR005531">
    <property type="entry name" value="Asp23"/>
</dbReference>
<sequence>MVGFENHIGQITISENYLTELVKHAVSDCFGVADVSNVSTFRSAVSALTAGKAFRKNKGVRLRTDKDGGLIIDLHIKVTYGTNITAAVNSITHKVSFTVEEAAGINVHKVNVYVDDLNS</sequence>
<dbReference type="Pfam" id="PF03780">
    <property type="entry name" value="Asp23"/>
    <property type="match status" value="1"/>
</dbReference>
<reference evidence="2 3" key="1">
    <citation type="submission" date="2016-11" db="EMBL/GenBank/DDBJ databases">
        <authorList>
            <person name="Jaros S."/>
            <person name="Januszkiewicz K."/>
            <person name="Wedrychowicz H."/>
        </authorList>
    </citation>
    <scope>NUCLEOTIDE SEQUENCE [LARGE SCALE GENOMIC DNA]</scope>
    <source>
        <strain evidence="2 3">YL228</strain>
    </source>
</reference>
<dbReference type="PANTHER" id="PTHR34297:SF2">
    <property type="entry name" value="ASP23_GLS24 FAMILY ENVELOPE STRESS RESPONSE PROTEIN"/>
    <property type="match status" value="1"/>
</dbReference>
<name>A0A1K1NSJ4_RUMFL</name>
<evidence type="ECO:0000256" key="1">
    <source>
        <dbReference type="ARBA" id="ARBA00005721"/>
    </source>
</evidence>
<evidence type="ECO:0000313" key="3">
    <source>
        <dbReference type="Proteomes" id="UP000183461"/>
    </source>
</evidence>
<accession>A0A1K1NSJ4</accession>
<dbReference type="AlphaFoldDB" id="A0A1K1NSJ4"/>
<dbReference type="PANTHER" id="PTHR34297">
    <property type="entry name" value="HYPOTHETICAL CYTOSOLIC PROTEIN-RELATED"/>
    <property type="match status" value="1"/>
</dbReference>
<comment type="similarity">
    <text evidence="1">Belongs to the asp23 family.</text>
</comment>
<protein>
    <submittedName>
        <fullName evidence="2">Uncharacterized conserved protein YloU, alkaline shock protein (Asp23) family</fullName>
    </submittedName>
</protein>
<organism evidence="2 3">
    <name type="scientific">Ruminococcus flavefaciens</name>
    <dbReference type="NCBI Taxonomy" id="1265"/>
    <lineage>
        <taxon>Bacteria</taxon>
        <taxon>Bacillati</taxon>
        <taxon>Bacillota</taxon>
        <taxon>Clostridia</taxon>
        <taxon>Eubacteriales</taxon>
        <taxon>Oscillospiraceae</taxon>
        <taxon>Ruminococcus</taxon>
    </lineage>
</organism>
<dbReference type="Proteomes" id="UP000183461">
    <property type="component" value="Unassembled WGS sequence"/>
</dbReference>